<dbReference type="EnsemblMetazoa" id="AQUA014456-RB">
    <property type="protein sequence ID" value="AQUA014456-PB"/>
    <property type="gene ID" value="AQUA014456"/>
</dbReference>
<accession>A0A182XRI3</accession>
<protein>
    <submittedName>
        <fullName evidence="1">Uncharacterized protein</fullName>
    </submittedName>
</protein>
<dbReference type="AlphaFoldDB" id="A0A182XRI3"/>
<sequence>MNVCECDCVQFESAKVIKIKINQAQSSESLPQERWNSVNVSHVPIKQKDY</sequence>
<reference evidence="1" key="1">
    <citation type="submission" date="2020-05" db="UniProtKB">
        <authorList>
            <consortium name="EnsemblMetazoa"/>
        </authorList>
    </citation>
    <scope>IDENTIFICATION</scope>
    <source>
        <strain evidence="1">SANGQUA</strain>
    </source>
</reference>
<organism evidence="1 2">
    <name type="scientific">Anopheles quadriannulatus</name>
    <name type="common">Mosquito</name>
    <dbReference type="NCBI Taxonomy" id="34691"/>
    <lineage>
        <taxon>Eukaryota</taxon>
        <taxon>Metazoa</taxon>
        <taxon>Ecdysozoa</taxon>
        <taxon>Arthropoda</taxon>
        <taxon>Hexapoda</taxon>
        <taxon>Insecta</taxon>
        <taxon>Pterygota</taxon>
        <taxon>Neoptera</taxon>
        <taxon>Endopterygota</taxon>
        <taxon>Diptera</taxon>
        <taxon>Nematocera</taxon>
        <taxon>Culicoidea</taxon>
        <taxon>Culicidae</taxon>
        <taxon>Anophelinae</taxon>
        <taxon>Anopheles</taxon>
    </lineage>
</organism>
<proteinExistence type="predicted"/>
<evidence type="ECO:0000313" key="1">
    <source>
        <dbReference type="EnsemblMetazoa" id="AQUA014456-PB"/>
    </source>
</evidence>
<keyword evidence="2" id="KW-1185">Reference proteome</keyword>
<dbReference type="VEuPathDB" id="VectorBase:AQUA014456"/>
<evidence type="ECO:0000313" key="2">
    <source>
        <dbReference type="Proteomes" id="UP000076407"/>
    </source>
</evidence>
<name>A0A182XRI3_ANOQN</name>
<dbReference type="Proteomes" id="UP000076407">
    <property type="component" value="Unassembled WGS sequence"/>
</dbReference>